<dbReference type="InterPro" id="IPR015168">
    <property type="entry name" value="SsuA/THI5"/>
</dbReference>
<reference evidence="2" key="1">
    <citation type="journal article" date="2004" name="Arch. Microbiol.">
        <title>Use of Tn KPK2 for sequencing a 10.6-kb PstI DNA fragment of Bradyrhizobium japonicum and for the construction of aspA and ndvA mutants.</title>
        <authorList>
            <person name="Wiedemann G."/>
            <person name="Mueller P."/>
        </authorList>
    </citation>
    <scope>NUCLEOTIDE SEQUENCE</scope>
    <source>
        <strain evidence="2">USDA110spc4</strain>
    </source>
</reference>
<accession>Q79SA3</accession>
<dbReference type="Pfam" id="PF09084">
    <property type="entry name" value="NMT1"/>
    <property type="match status" value="1"/>
</dbReference>
<name>Q79SA3_BRAJP</name>
<dbReference type="Gene3D" id="3.40.190.10">
    <property type="entry name" value="Periplasmic binding protein-like II"/>
    <property type="match status" value="2"/>
</dbReference>
<reference evidence="2" key="2">
    <citation type="submission" date="2004-03" db="EMBL/GenBank/DDBJ databases">
        <title>A TnKPK2 insertion in the B. japonicum aspA gene causes the formation of inflated symbiosomes within infected soybean nodule cells.</title>
        <authorList>
            <person name="Mueller P."/>
        </authorList>
    </citation>
    <scope>NUCLEOTIDE SEQUENCE</scope>
    <source>
        <strain evidence="2">USDA110spc4</strain>
    </source>
</reference>
<feature type="domain" description="SsuA/THI5-like" evidence="1">
    <location>
        <begin position="127"/>
        <end position="343"/>
    </location>
</feature>
<dbReference type="EMBL" id="AY046315">
    <property type="protein sequence ID" value="AAS58044.1"/>
    <property type="molecule type" value="Genomic_DNA"/>
</dbReference>
<dbReference type="AlphaFoldDB" id="Q79SA3"/>
<organism evidence="2">
    <name type="scientific">Bradyrhizobium japonicum</name>
    <dbReference type="NCBI Taxonomy" id="375"/>
    <lineage>
        <taxon>Bacteria</taxon>
        <taxon>Pseudomonadati</taxon>
        <taxon>Pseudomonadota</taxon>
        <taxon>Alphaproteobacteria</taxon>
        <taxon>Hyphomicrobiales</taxon>
        <taxon>Nitrobacteraceae</taxon>
        <taxon>Bradyrhizobium</taxon>
    </lineage>
</organism>
<evidence type="ECO:0000313" key="2">
    <source>
        <dbReference type="EMBL" id="AAS58044.1"/>
    </source>
</evidence>
<dbReference type="InterPro" id="IPR027939">
    <property type="entry name" value="NMT1/THI5"/>
</dbReference>
<dbReference type="PANTHER" id="PTHR31528:SF15">
    <property type="entry name" value="RIBOFLAVIN-BINDING PROTEIN RIBY"/>
    <property type="match status" value="1"/>
</dbReference>
<proteinExistence type="predicted"/>
<dbReference type="PANTHER" id="PTHR31528">
    <property type="entry name" value="4-AMINO-5-HYDROXYMETHYL-2-METHYLPYRIMIDINE PHOSPHATE SYNTHASE THI11-RELATED"/>
    <property type="match status" value="1"/>
</dbReference>
<protein>
    <submittedName>
        <fullName evidence="2">Pbp</fullName>
    </submittedName>
</protein>
<evidence type="ECO:0000259" key="1">
    <source>
        <dbReference type="Pfam" id="PF09084"/>
    </source>
</evidence>
<sequence length="426" mass="46399">MSWTLLGTSNGACADRLMSFKHPRPMLGSRTPTQAERGCVIVTQPPLIRRSYWRAQARRRPALRASRNHNNAGPAQLMSEFKTIISRCLLALSISLATLTARDVTAAETAVPSVAIHFTFDRPIDASMAPFFLAAKDGKFGAERLNVSFNTAPGSPETLARVAKGDSELALVDINELIRFRDKDEAAPLKAVFVLFNRAPYAIVARRSRGIHLLPDLDGKTVGVADSDLSMRLWPALAQQNGINVSRIKFHKMSVAVREPILSAGQVDAVAGFSYLSAVNLRDRGVPGDDLVVLRYADYGCEAYGFAVVANPAFAAAKPDAVRGFVRALIAGINATVKEPARAADEAASRIDDGDRDLELERLRTVLVDNILTDEVKRNGLGGIDPARLDRSIDQIAQDFKFRKRPSAGDIFDDRFLPPVAGRLIN</sequence>
<dbReference type="SUPFAM" id="SSF53850">
    <property type="entry name" value="Periplasmic binding protein-like II"/>
    <property type="match status" value="1"/>
</dbReference>
<dbReference type="GO" id="GO:0009228">
    <property type="term" value="P:thiamine biosynthetic process"/>
    <property type="evidence" value="ECO:0007669"/>
    <property type="project" value="InterPro"/>
</dbReference>